<dbReference type="GO" id="GO:0009279">
    <property type="term" value="C:cell outer membrane"/>
    <property type="evidence" value="ECO:0007669"/>
    <property type="project" value="UniProtKB-SubCell"/>
</dbReference>
<keyword evidence="5 12" id="KW-0732">Signal</keyword>
<dbReference type="InterPro" id="IPR036942">
    <property type="entry name" value="Beta-barrel_TonB_sf"/>
</dbReference>
<dbReference type="Proteomes" id="UP001209229">
    <property type="component" value="Unassembled WGS sequence"/>
</dbReference>
<dbReference type="SUPFAM" id="SSF56935">
    <property type="entry name" value="Porins"/>
    <property type="match status" value="1"/>
</dbReference>
<evidence type="ECO:0000256" key="2">
    <source>
        <dbReference type="ARBA" id="ARBA00022448"/>
    </source>
</evidence>
<dbReference type="PANTHER" id="PTHR30069:SF29">
    <property type="entry name" value="HEMOGLOBIN AND HEMOGLOBIN-HAPTOGLOBIN-BINDING PROTEIN 1-RELATED"/>
    <property type="match status" value="1"/>
</dbReference>
<keyword evidence="16" id="KW-1185">Reference proteome</keyword>
<dbReference type="InterPro" id="IPR000531">
    <property type="entry name" value="Beta-barrel_TonB"/>
</dbReference>
<dbReference type="PANTHER" id="PTHR30069">
    <property type="entry name" value="TONB-DEPENDENT OUTER MEMBRANE RECEPTOR"/>
    <property type="match status" value="1"/>
</dbReference>
<gene>
    <name evidence="15" type="ORF">OM075_14005</name>
</gene>
<dbReference type="PROSITE" id="PS52016">
    <property type="entry name" value="TONB_DEPENDENT_REC_3"/>
    <property type="match status" value="1"/>
</dbReference>
<name>A0AAE3M6C3_9BACT</name>
<feature type="chain" id="PRO_5042176799" evidence="12">
    <location>
        <begin position="24"/>
        <end position="849"/>
    </location>
</feature>
<evidence type="ECO:0000256" key="7">
    <source>
        <dbReference type="ARBA" id="ARBA00023136"/>
    </source>
</evidence>
<evidence type="ECO:0000256" key="12">
    <source>
        <dbReference type="SAM" id="SignalP"/>
    </source>
</evidence>
<dbReference type="Pfam" id="PF00593">
    <property type="entry name" value="TonB_dep_Rec_b-barrel"/>
    <property type="match status" value="1"/>
</dbReference>
<dbReference type="Pfam" id="PF13715">
    <property type="entry name" value="CarbopepD_reg_2"/>
    <property type="match status" value="1"/>
</dbReference>
<evidence type="ECO:0000313" key="16">
    <source>
        <dbReference type="Proteomes" id="UP001209229"/>
    </source>
</evidence>
<evidence type="ECO:0000256" key="10">
    <source>
        <dbReference type="PROSITE-ProRule" id="PRU01360"/>
    </source>
</evidence>
<evidence type="ECO:0000259" key="14">
    <source>
        <dbReference type="Pfam" id="PF07715"/>
    </source>
</evidence>
<evidence type="ECO:0000256" key="11">
    <source>
        <dbReference type="RuleBase" id="RU003357"/>
    </source>
</evidence>
<evidence type="ECO:0000256" key="6">
    <source>
        <dbReference type="ARBA" id="ARBA00023077"/>
    </source>
</evidence>
<comment type="subcellular location">
    <subcellularLocation>
        <location evidence="1 10">Cell outer membrane</location>
        <topology evidence="1 10">Multi-pass membrane protein</topology>
    </subcellularLocation>
</comment>
<feature type="signal peptide" evidence="12">
    <location>
        <begin position="1"/>
        <end position="23"/>
    </location>
</feature>
<dbReference type="GO" id="GO:0044718">
    <property type="term" value="P:siderophore transmembrane transport"/>
    <property type="evidence" value="ECO:0007669"/>
    <property type="project" value="TreeGrafter"/>
</dbReference>
<dbReference type="EMBL" id="JAPDPJ010000032">
    <property type="protein sequence ID" value="MCW3787584.1"/>
    <property type="molecule type" value="Genomic_DNA"/>
</dbReference>
<keyword evidence="4 10" id="KW-0812">Transmembrane</keyword>
<evidence type="ECO:0000256" key="9">
    <source>
        <dbReference type="ARBA" id="ARBA00023237"/>
    </source>
</evidence>
<feature type="domain" description="TonB-dependent receptor plug" evidence="14">
    <location>
        <begin position="119"/>
        <end position="228"/>
    </location>
</feature>
<sequence>MKQFITKLYVLGLFITMSMTAFAQAKVSGTITDSDTNEPLIGATVVVQGTTNGTVTSLDGTFNLKVDNGKCNLVFSYIGYVDQEKSINVNGDENIGTISLKSDAVGLNEVQVLASVVTDRSTPVSISTLPAEVITEKLGSQEYPELLKTTPSIYTSKEGGGFGDATVYVRGFDSNNVGVLINGVPVNDMESGRVYWSNWAGLSDVTRTMQVQRGLGASKLGLSSVGGTINILTKSTDAKKGGVIKSYVGNNGYRKQLLSFSTGMSENGWALSFLGSHTYGDGYVMGTNFDAWSYFVNIAKRFNDEHTLAFTIVGAPQWHNQRGTKLTIETYKHNKYGKRYNSNYGIRQGQPYGGGYGYNYYHKPQAQLNHYWTINDNTNLTTSVYASMGTGGGRRVAGSLSRTGDGLLDFDSAIEANQESVVDGSQTIVGNSVNNHQWYGLLSTWIKDVNTFKYTLGLDARYYNGEHYREIDDLLGGEFYLDDNFITRDANEKLVEGDKYSYHNDGNVLYTGLFGQVEYIQSKFTSFLSAALSRKSYRRVDYYQYMPGNQKSEWKDFLPWNVKAGVSYKLTENHSIYANGGYIKRTPYFSNVFLNYTNEINDDVKYEQIITSELGYIFTSTKFNAKVSLYRTNWRDKGLMINYSLEVADPENPTETIFEDRTANIAGLNQLHQGVEFEGTYKPNSRMTLKGMLSFGDYIYQDDVNFALYDGQDLVAQKNAYIKDVHVGNSAQTTGSVSLDYKIMEGLKLGVDYVYYGKHYADFDPENRSALTDSGVDAWELPEVGLVDLNFNYKFTIGGIKATLYGNVNNVFNTEYISKAEDGANHDDLTSEVYFGFGTTWSGGLKINF</sequence>
<comment type="caution">
    <text evidence="15">The sequence shown here is derived from an EMBL/GenBank/DDBJ whole genome shotgun (WGS) entry which is preliminary data.</text>
</comment>
<accession>A0AAE3M6C3</accession>
<organism evidence="15 16">
    <name type="scientific">Plebeiibacterium sediminum</name>
    <dbReference type="NCBI Taxonomy" id="2992112"/>
    <lineage>
        <taxon>Bacteria</taxon>
        <taxon>Pseudomonadati</taxon>
        <taxon>Bacteroidota</taxon>
        <taxon>Bacteroidia</taxon>
        <taxon>Marinilabiliales</taxon>
        <taxon>Marinilabiliaceae</taxon>
        <taxon>Plebeiibacterium</taxon>
    </lineage>
</organism>
<dbReference type="RefSeq" id="WP_301191150.1">
    <property type="nucleotide sequence ID" value="NZ_JAPDPJ010000032.1"/>
</dbReference>
<reference evidence="15" key="1">
    <citation type="submission" date="2022-10" db="EMBL/GenBank/DDBJ databases">
        <authorList>
            <person name="Yu W.X."/>
        </authorList>
    </citation>
    <scope>NUCLEOTIDE SEQUENCE</scope>
    <source>
        <strain evidence="15">AAT</strain>
    </source>
</reference>
<evidence type="ECO:0000259" key="13">
    <source>
        <dbReference type="Pfam" id="PF00593"/>
    </source>
</evidence>
<evidence type="ECO:0000313" key="15">
    <source>
        <dbReference type="EMBL" id="MCW3787584.1"/>
    </source>
</evidence>
<dbReference type="InterPro" id="IPR039426">
    <property type="entry name" value="TonB-dep_rcpt-like"/>
</dbReference>
<dbReference type="InterPro" id="IPR008969">
    <property type="entry name" value="CarboxyPept-like_regulatory"/>
</dbReference>
<keyword evidence="7 10" id="KW-0472">Membrane</keyword>
<keyword evidence="2 10" id="KW-0813">Transport</keyword>
<dbReference type="InterPro" id="IPR037066">
    <property type="entry name" value="Plug_dom_sf"/>
</dbReference>
<dbReference type="Pfam" id="PF07715">
    <property type="entry name" value="Plug"/>
    <property type="match status" value="1"/>
</dbReference>
<dbReference type="Gene3D" id="2.60.40.1120">
    <property type="entry name" value="Carboxypeptidase-like, regulatory domain"/>
    <property type="match status" value="1"/>
</dbReference>
<dbReference type="Gene3D" id="2.40.170.20">
    <property type="entry name" value="TonB-dependent receptor, beta-barrel domain"/>
    <property type="match status" value="1"/>
</dbReference>
<evidence type="ECO:0000256" key="3">
    <source>
        <dbReference type="ARBA" id="ARBA00022452"/>
    </source>
</evidence>
<feature type="domain" description="TonB-dependent receptor-like beta-barrel" evidence="13">
    <location>
        <begin position="315"/>
        <end position="811"/>
    </location>
</feature>
<evidence type="ECO:0000256" key="1">
    <source>
        <dbReference type="ARBA" id="ARBA00004571"/>
    </source>
</evidence>
<evidence type="ECO:0000256" key="4">
    <source>
        <dbReference type="ARBA" id="ARBA00022692"/>
    </source>
</evidence>
<keyword evidence="9 10" id="KW-0998">Cell outer membrane</keyword>
<dbReference type="SUPFAM" id="SSF49464">
    <property type="entry name" value="Carboxypeptidase regulatory domain-like"/>
    <property type="match status" value="1"/>
</dbReference>
<evidence type="ECO:0000256" key="5">
    <source>
        <dbReference type="ARBA" id="ARBA00022729"/>
    </source>
</evidence>
<dbReference type="Gene3D" id="2.170.130.10">
    <property type="entry name" value="TonB-dependent receptor, plug domain"/>
    <property type="match status" value="1"/>
</dbReference>
<protein>
    <submittedName>
        <fullName evidence="15">TonB-dependent receptor</fullName>
    </submittedName>
</protein>
<evidence type="ECO:0000256" key="8">
    <source>
        <dbReference type="ARBA" id="ARBA00023170"/>
    </source>
</evidence>
<dbReference type="InterPro" id="IPR012910">
    <property type="entry name" value="Plug_dom"/>
</dbReference>
<keyword evidence="8 15" id="KW-0675">Receptor</keyword>
<dbReference type="GO" id="GO:0015344">
    <property type="term" value="F:siderophore uptake transmembrane transporter activity"/>
    <property type="evidence" value="ECO:0007669"/>
    <property type="project" value="TreeGrafter"/>
</dbReference>
<proteinExistence type="inferred from homology"/>
<comment type="similarity">
    <text evidence="10 11">Belongs to the TonB-dependent receptor family.</text>
</comment>
<dbReference type="AlphaFoldDB" id="A0AAE3M6C3"/>
<keyword evidence="6 11" id="KW-0798">TonB box</keyword>
<keyword evidence="3 10" id="KW-1134">Transmembrane beta strand</keyword>